<dbReference type="AlphaFoldDB" id="A0AA39Y4D0"/>
<evidence type="ECO:0000256" key="1">
    <source>
        <dbReference type="SAM" id="Phobius"/>
    </source>
</evidence>
<dbReference type="EMBL" id="JAULSV010000005">
    <property type="protein sequence ID" value="KAK0644280.1"/>
    <property type="molecule type" value="Genomic_DNA"/>
</dbReference>
<reference evidence="2" key="1">
    <citation type="submission" date="2023-06" db="EMBL/GenBank/DDBJ databases">
        <title>Genome-scale phylogeny and comparative genomics of the fungal order Sordariales.</title>
        <authorList>
            <consortium name="Lawrence Berkeley National Laboratory"/>
            <person name="Hensen N."/>
            <person name="Bonometti L."/>
            <person name="Westerberg I."/>
            <person name="Brannstrom I.O."/>
            <person name="Guillou S."/>
            <person name="Cros-Aarteil S."/>
            <person name="Calhoun S."/>
            <person name="Haridas S."/>
            <person name="Kuo A."/>
            <person name="Mondo S."/>
            <person name="Pangilinan J."/>
            <person name="Riley R."/>
            <person name="Labutti K."/>
            <person name="Andreopoulos B."/>
            <person name="Lipzen A."/>
            <person name="Chen C."/>
            <person name="Yanf M."/>
            <person name="Daum C."/>
            <person name="Ng V."/>
            <person name="Clum A."/>
            <person name="Steindorff A."/>
            <person name="Ohm R."/>
            <person name="Martin F."/>
            <person name="Silar P."/>
            <person name="Natvig D."/>
            <person name="Lalanne C."/>
            <person name="Gautier V."/>
            <person name="Ament-Velasquez S.L."/>
            <person name="Kruys A."/>
            <person name="Hutchinson M.I."/>
            <person name="Powell A.J."/>
            <person name="Barry K."/>
            <person name="Miller A.N."/>
            <person name="Grigoriev I.V."/>
            <person name="Debuchy R."/>
            <person name="Gladieux P."/>
            <person name="Thoren M.H."/>
            <person name="Johannesson H."/>
        </authorList>
    </citation>
    <scope>NUCLEOTIDE SEQUENCE</scope>
    <source>
        <strain evidence="2">SMH2532-1</strain>
    </source>
</reference>
<feature type="transmembrane region" description="Helical" evidence="1">
    <location>
        <begin position="291"/>
        <end position="311"/>
    </location>
</feature>
<feature type="transmembrane region" description="Helical" evidence="1">
    <location>
        <begin position="162"/>
        <end position="187"/>
    </location>
</feature>
<dbReference type="Pfam" id="PF11309">
    <property type="entry name" value="DUF3112"/>
    <property type="match status" value="1"/>
</dbReference>
<protein>
    <submittedName>
        <fullName evidence="2">Uncharacterized protein</fullName>
    </submittedName>
</protein>
<dbReference type="Proteomes" id="UP001174936">
    <property type="component" value="Unassembled WGS sequence"/>
</dbReference>
<evidence type="ECO:0000313" key="2">
    <source>
        <dbReference type="EMBL" id="KAK0644280.1"/>
    </source>
</evidence>
<comment type="caution">
    <text evidence="2">The sequence shown here is derived from an EMBL/GenBank/DDBJ whole genome shotgun (WGS) entry which is preliminary data.</text>
</comment>
<feature type="transmembrane region" description="Helical" evidence="1">
    <location>
        <begin position="59"/>
        <end position="78"/>
    </location>
</feature>
<dbReference type="PANTHER" id="PTHR35184">
    <property type="entry name" value="YALI0C10208P"/>
    <property type="match status" value="1"/>
</dbReference>
<organism evidence="2 3">
    <name type="scientific">Cercophora newfieldiana</name>
    <dbReference type="NCBI Taxonomy" id="92897"/>
    <lineage>
        <taxon>Eukaryota</taxon>
        <taxon>Fungi</taxon>
        <taxon>Dikarya</taxon>
        <taxon>Ascomycota</taxon>
        <taxon>Pezizomycotina</taxon>
        <taxon>Sordariomycetes</taxon>
        <taxon>Sordariomycetidae</taxon>
        <taxon>Sordariales</taxon>
        <taxon>Lasiosphaeriaceae</taxon>
        <taxon>Cercophora</taxon>
    </lineage>
</organism>
<keyword evidence="3" id="KW-1185">Reference proteome</keyword>
<feature type="transmembrane region" description="Helical" evidence="1">
    <location>
        <begin position="90"/>
        <end position="111"/>
    </location>
</feature>
<keyword evidence="1" id="KW-1133">Transmembrane helix</keyword>
<keyword evidence="1" id="KW-0812">Transmembrane</keyword>
<feature type="transmembrane region" description="Helical" evidence="1">
    <location>
        <begin position="207"/>
        <end position="228"/>
    </location>
</feature>
<name>A0AA39Y4D0_9PEZI</name>
<feature type="transmembrane region" description="Helical" evidence="1">
    <location>
        <begin position="117"/>
        <end position="142"/>
    </location>
</feature>
<evidence type="ECO:0000313" key="3">
    <source>
        <dbReference type="Proteomes" id="UP001174936"/>
    </source>
</evidence>
<gene>
    <name evidence="2" type="ORF">B0T16DRAFT_333538</name>
</gene>
<feature type="transmembrane region" description="Helical" evidence="1">
    <location>
        <begin position="254"/>
        <end position="271"/>
    </location>
</feature>
<sequence>MSSSSPAAAGQAVGQLSPGFVLFNFCPQTNSSQPPSGPPYIPTVAQLGGQPKPLPDDPITAVLLALFVGSAAMHMTIFQVNRRHSHRFIFSILLFGFSMARITALTMRLVFSQHSTNVSVGIAAGVFTAAGVLLLFLVNLMFAQRIVRAYHPSFGWHNALRWAFRTLYITVGACLIMVITVSIHLFYTSDPVVRQRERNVQLFAGTYLAVLAFLPIPIVLAARAAAWWKVRKETDKKKRLVAEKFGSGSFKAKMTLLLTTSTLLALGAAFRAGTAYVPRPITDPAWYHSRAAYYCFNFVIELIVVYMYGIARFDKRFHVPNGSSKPGDYAKGFGLSVNKEEEVFGTEEGSATVEEKMDEDDTSGVVGHDSGVMAGPEWEERYAYARGQSVILEQAKKSGEAV</sequence>
<keyword evidence="1" id="KW-0472">Membrane</keyword>
<accession>A0AA39Y4D0</accession>
<dbReference type="PANTHER" id="PTHR35184:SF1">
    <property type="entry name" value="INTEGRAL MEMBRANE PROTEIN"/>
    <property type="match status" value="1"/>
</dbReference>
<dbReference type="InterPro" id="IPR021460">
    <property type="entry name" value="DUF3112"/>
</dbReference>
<proteinExistence type="predicted"/>